<dbReference type="GO" id="GO:0005634">
    <property type="term" value="C:nucleus"/>
    <property type="evidence" value="ECO:0007669"/>
    <property type="project" value="TreeGrafter"/>
</dbReference>
<dbReference type="SUPFAM" id="SSF57997">
    <property type="entry name" value="Tropomyosin"/>
    <property type="match status" value="1"/>
</dbReference>
<comment type="caution">
    <text evidence="3">The sequence shown here is derived from an EMBL/GenBank/DDBJ whole genome shotgun (WGS) entry which is preliminary data.</text>
</comment>
<dbReference type="SMART" id="SM01052">
    <property type="entry name" value="CAP_GLY"/>
    <property type="match status" value="2"/>
</dbReference>
<feature type="compositionally biased region" description="Basic and acidic residues" evidence="1">
    <location>
        <begin position="314"/>
        <end position="328"/>
    </location>
</feature>
<dbReference type="GO" id="GO:0051010">
    <property type="term" value="F:microtubule plus-end binding"/>
    <property type="evidence" value="ECO:0007669"/>
    <property type="project" value="TreeGrafter"/>
</dbReference>
<dbReference type="GO" id="GO:0005938">
    <property type="term" value="C:cell cortex"/>
    <property type="evidence" value="ECO:0007669"/>
    <property type="project" value="TreeGrafter"/>
</dbReference>
<dbReference type="EMBL" id="CAXIEN010000020">
    <property type="protein sequence ID" value="CAL1266083.1"/>
    <property type="molecule type" value="Genomic_DNA"/>
</dbReference>
<dbReference type="GO" id="GO:0031122">
    <property type="term" value="P:cytoplasmic microtubule organization"/>
    <property type="evidence" value="ECO:0007669"/>
    <property type="project" value="TreeGrafter"/>
</dbReference>
<dbReference type="PROSITE" id="PS50245">
    <property type="entry name" value="CAP_GLY_2"/>
    <property type="match status" value="2"/>
</dbReference>
<name>A0AAV1Z3E5_9ARAC</name>
<feature type="domain" description="CAP-Gly" evidence="2">
    <location>
        <begin position="232"/>
        <end position="274"/>
    </location>
</feature>
<feature type="region of interest" description="Disordered" evidence="1">
    <location>
        <begin position="283"/>
        <end position="328"/>
    </location>
</feature>
<evidence type="ECO:0000259" key="2">
    <source>
        <dbReference type="PROSITE" id="PS50245"/>
    </source>
</evidence>
<dbReference type="Gene3D" id="2.30.30.190">
    <property type="entry name" value="CAP Gly-rich-like domain"/>
    <property type="match status" value="2"/>
</dbReference>
<dbReference type="AlphaFoldDB" id="A0AAV1Z3E5"/>
<organism evidence="3 4">
    <name type="scientific">Larinioides sclopetarius</name>
    <dbReference type="NCBI Taxonomy" id="280406"/>
    <lineage>
        <taxon>Eukaryota</taxon>
        <taxon>Metazoa</taxon>
        <taxon>Ecdysozoa</taxon>
        <taxon>Arthropoda</taxon>
        <taxon>Chelicerata</taxon>
        <taxon>Arachnida</taxon>
        <taxon>Araneae</taxon>
        <taxon>Araneomorphae</taxon>
        <taxon>Entelegynae</taxon>
        <taxon>Araneoidea</taxon>
        <taxon>Araneidae</taxon>
        <taxon>Larinioides</taxon>
    </lineage>
</organism>
<proteinExistence type="predicted"/>
<keyword evidence="4" id="KW-1185">Reference proteome</keyword>
<feature type="compositionally biased region" description="Basic and acidic residues" evidence="1">
    <location>
        <begin position="579"/>
        <end position="645"/>
    </location>
</feature>
<feature type="compositionally biased region" description="Basic and acidic residues" evidence="1">
    <location>
        <begin position="410"/>
        <end position="441"/>
    </location>
</feature>
<sequence>MWLRICASESWRIKGRWTEKILIRKTGKNLRNFLQPGTKTSLSISPPLFTLPSPFLHLVKSYRSRISRRKVFTVDVEIMVKHKMDIIAEEDAVLTENTDDFIIGDRVWVNGTKPGYIQYLGETRFSPGDWAGVVLDDYSGKNDGSVAGVKYFQCEPKRGVFARLHKLTRYPLLHATPPPTKLGDAPTPPPIQRCLTPTRTPSPGARNLREGDRVTVSSSSGPPKTGVLKYLGQTDFAAGEWAGIELDEPLGKNDGTVAGKRYFRCSPNYGLFAPAHKVAKITGSLDRHRRTHNTDSDKEHNNHHGQHGSSQSLQEEHRKYMEESEKRAQRLRQLLEAAETERRDLAAQLDEEKRKVEELEFRIEEESIGKDDLQMEREKERQKIEDLERRLEQEKRKNEMISRGASPDSILKDETKKLNEEIKAVRDKLRESEAKIKELQNKKQTPPPPQPTPPKTEELRKKEEALLQAQLSLDNKKREIQNLLDRIAEQERELQKGKSRQSKQLDTIDDLNVKLQKVESRCSNLEEELHSSKEKIGELERRLQVSEEQVSTLETEKKRLEKQLLSPESTPKEQALLSRLEEKEKDVQKWRKEAESSRTEADKFREEREKMRKDMEEKIRLLTEQNREESRKEKKKAMETEERNTSKIRELENLLSEVRVELESARVEAETRLHRQEERLREAELRTDSLDQLRDQISRLQAEKELLRVEKEETLKRLQISEQSRARFESEANRASEEVNLLKSQVHHLRSEFTTHREDLIKKLAETRFDAEAVQELHTQIEEQRRVLDEMQSRLRNTEGERDQLQTALKTTQQSQTQVENGLRQDVENLKRRLTQTETLNDSLKRSNEAAQLLIEETKASQKQQNHNTQKMDVERSVLENKIVDLQVELAALKKGKTQPDSDQSCEQLKSEKEALEQQVNFMNSVIVDMQHKNDDLRSRLDILETEVIFDGQLQLSMPQHRSISRLFCDICNNFDIHDTEDCPKQRSIRRTPSYSSQESEF</sequence>
<reference evidence="3 4" key="1">
    <citation type="submission" date="2024-04" db="EMBL/GenBank/DDBJ databases">
        <authorList>
            <person name="Rising A."/>
            <person name="Reimegard J."/>
            <person name="Sonavane S."/>
            <person name="Akerstrom W."/>
            <person name="Nylinder S."/>
            <person name="Hedman E."/>
            <person name="Kallberg Y."/>
        </authorList>
    </citation>
    <scope>NUCLEOTIDE SEQUENCE [LARGE SCALE GENOMIC DNA]</scope>
</reference>
<feature type="compositionally biased region" description="Basic and acidic residues" evidence="1">
    <location>
        <begin position="455"/>
        <end position="465"/>
    </location>
</feature>
<dbReference type="PROSITE" id="PS00845">
    <property type="entry name" value="CAP_GLY_1"/>
    <property type="match status" value="2"/>
</dbReference>
<feature type="domain" description="CAP-Gly" evidence="2">
    <location>
        <begin position="121"/>
        <end position="163"/>
    </location>
</feature>
<feature type="region of interest" description="Disordered" evidence="1">
    <location>
        <begin position="394"/>
        <end position="466"/>
    </location>
</feature>
<evidence type="ECO:0000313" key="3">
    <source>
        <dbReference type="EMBL" id="CAL1266083.1"/>
    </source>
</evidence>
<evidence type="ECO:0000256" key="1">
    <source>
        <dbReference type="SAM" id="MobiDB-lite"/>
    </source>
</evidence>
<evidence type="ECO:0000313" key="4">
    <source>
        <dbReference type="Proteomes" id="UP001497382"/>
    </source>
</evidence>
<gene>
    <name evidence="3" type="ORF">LARSCL_LOCUS2909</name>
</gene>
<dbReference type="PANTHER" id="PTHR18916:SF82">
    <property type="entry name" value="CAP-GLY DOMAIN-CONTAINING PROTEIN"/>
    <property type="match status" value="1"/>
</dbReference>
<accession>A0AAV1Z3E5</accession>
<dbReference type="Pfam" id="PF01302">
    <property type="entry name" value="CAP_GLY"/>
    <property type="match status" value="2"/>
</dbReference>
<dbReference type="InterPro" id="IPR036859">
    <property type="entry name" value="CAP-Gly_dom_sf"/>
</dbReference>
<dbReference type="GO" id="GO:0035371">
    <property type="term" value="C:microtubule plus-end"/>
    <property type="evidence" value="ECO:0007669"/>
    <property type="project" value="TreeGrafter"/>
</dbReference>
<dbReference type="Proteomes" id="UP001497382">
    <property type="component" value="Unassembled WGS sequence"/>
</dbReference>
<feature type="region of interest" description="Disordered" evidence="1">
    <location>
        <begin position="561"/>
        <end position="645"/>
    </location>
</feature>
<feature type="compositionally biased region" description="Pro residues" evidence="1">
    <location>
        <begin position="445"/>
        <end position="454"/>
    </location>
</feature>
<dbReference type="PANTHER" id="PTHR18916">
    <property type="entry name" value="DYNACTIN 1-RELATED MICROTUBULE-BINDING"/>
    <property type="match status" value="1"/>
</dbReference>
<dbReference type="SUPFAM" id="SSF74924">
    <property type="entry name" value="Cap-Gly domain"/>
    <property type="match status" value="2"/>
</dbReference>
<protein>
    <recommendedName>
        <fullName evidence="2">CAP-Gly domain-containing protein</fullName>
    </recommendedName>
</protein>
<feature type="region of interest" description="Disordered" evidence="1">
    <location>
        <begin position="197"/>
        <end position="226"/>
    </location>
</feature>
<dbReference type="InterPro" id="IPR000938">
    <property type="entry name" value="CAP-Gly_domain"/>
</dbReference>
<feature type="compositionally biased region" description="Basic and acidic residues" evidence="1">
    <location>
        <begin position="292"/>
        <end position="302"/>
    </location>
</feature>